<sequence length="313" mass="35679">MPDELSIKITREKDGSAPSLTNMSLDAAQSVKVFIESFTEYARAHSEDSHIKILDTGNAIDNILTLPEADNSASDEILDVVNSESESDNLVKVFNLIRKRISENGLSYEVNLKHQDEIVNLTEKFKSKRFITKQQADPPLQEEVVFVRGMIYESGGMNVTNIHIKPKKGKPLGISCSQAEARKFSKLLYSTVFVSAVRQWKKPKDVTMRLLDVYKDEEQFERFQALYHEYTDSESSERFNKLREDLISTLTKFGAASPRISRIMRLYNHALSDRGIIRTILFILKPLRHEKAIASLYDDLATVLKNGNTQHSY</sequence>
<gene>
    <name evidence="1" type="ORF">I2I01_05415</name>
</gene>
<organism evidence="1 2">
    <name type="scientific">Hymenobacter properus</name>
    <dbReference type="NCBI Taxonomy" id="2791026"/>
    <lineage>
        <taxon>Bacteria</taxon>
        <taxon>Pseudomonadati</taxon>
        <taxon>Bacteroidota</taxon>
        <taxon>Cytophagia</taxon>
        <taxon>Cytophagales</taxon>
        <taxon>Hymenobacteraceae</taxon>
        <taxon>Hymenobacter</taxon>
    </lineage>
</organism>
<proteinExistence type="predicted"/>
<name>A0A931FJX7_9BACT</name>
<accession>A0A931FJX7</accession>
<evidence type="ECO:0000313" key="1">
    <source>
        <dbReference type="EMBL" id="MBF9141060.1"/>
    </source>
</evidence>
<protein>
    <submittedName>
        <fullName evidence="1">Uncharacterized protein</fullName>
    </submittedName>
</protein>
<dbReference type="RefSeq" id="WP_196285383.1">
    <property type="nucleotide sequence ID" value="NZ_JADQDP010000001.1"/>
</dbReference>
<evidence type="ECO:0000313" key="2">
    <source>
        <dbReference type="Proteomes" id="UP000645610"/>
    </source>
</evidence>
<comment type="caution">
    <text evidence="1">The sequence shown here is derived from an EMBL/GenBank/DDBJ whole genome shotgun (WGS) entry which is preliminary data.</text>
</comment>
<dbReference type="Proteomes" id="UP000645610">
    <property type="component" value="Unassembled WGS sequence"/>
</dbReference>
<dbReference type="EMBL" id="JADQDP010000001">
    <property type="protein sequence ID" value="MBF9141060.1"/>
    <property type="molecule type" value="Genomic_DNA"/>
</dbReference>
<keyword evidence="2" id="KW-1185">Reference proteome</keyword>
<dbReference type="AlphaFoldDB" id="A0A931FJX7"/>
<reference evidence="1 2" key="1">
    <citation type="submission" date="2020-11" db="EMBL/GenBank/DDBJ databases">
        <authorList>
            <person name="Kim M.K."/>
        </authorList>
    </citation>
    <scope>NUCLEOTIDE SEQUENCE [LARGE SCALE GENOMIC DNA]</scope>
    <source>
        <strain evidence="1 2">BT439</strain>
    </source>
</reference>